<dbReference type="Proteomes" id="UP001221264">
    <property type="component" value="Segment"/>
</dbReference>
<keyword evidence="2" id="KW-1185">Reference proteome</keyword>
<evidence type="ECO:0000313" key="1">
    <source>
        <dbReference type="EMBL" id="WAX22718.1"/>
    </source>
</evidence>
<evidence type="ECO:0000313" key="2">
    <source>
        <dbReference type="Proteomes" id="UP001221264"/>
    </source>
</evidence>
<gene>
    <name evidence="1" type="ORF">UFJFPfSW6_00004</name>
</gene>
<name>A0AAE9VFV3_9CAUD</name>
<reference evidence="2" key="1">
    <citation type="journal article" date="2023" name="3 Biotech">
        <title>Genome sequencing of Pseudomonas fluorescens phage UFJF_PfSW6: a novel lytic Pijolavirus specie with potential for biocontrol in the dairy industry.</title>
        <authorList>
            <person name="Vidigal P.M.P."/>
            <person name="Hungaro H.M."/>
        </authorList>
    </citation>
    <scope>NUCLEOTIDE SEQUENCE [LARGE SCALE GENOMIC DNA]</scope>
</reference>
<dbReference type="EMBL" id="OP924544">
    <property type="protein sequence ID" value="WAX22718.1"/>
    <property type="molecule type" value="Genomic_DNA"/>
</dbReference>
<sequence length="166" mass="18924">MKGSKFLLSAVAAKLVAAYKAQIEEYQTLGAKPLELGISDNAPSTYEALCEEAKQGKLTVTSEFSNTAIYGIAGNVTFRVFHDFGHLIYNKEFTTRDEVDLAKTQWHDIKLRIEPEWRELANVVYTADTVLQSQYEAEHGKFPEDQKAFVLERLNNYLMLKDHFKL</sequence>
<organism evidence="1 2">
    <name type="scientific">Pseudomonas phage UFJF_PfSW6</name>
    <dbReference type="NCBI Taxonomy" id="3003725"/>
    <lineage>
        <taxon>Viruses</taxon>
        <taxon>Duplodnaviria</taxon>
        <taxon>Heunggongvirae</taxon>
        <taxon>Uroviricota</taxon>
        <taxon>Caudoviricetes</taxon>
        <taxon>Autographivirales</taxon>
        <taxon>Autotranscriptaviridae</taxon>
        <taxon>Studiervirinae</taxon>
        <taxon>Pijolavirus</taxon>
        <taxon>Pijolavirus UFJFPfSW6</taxon>
    </lineage>
</organism>
<accession>A0AAE9VFV3</accession>
<proteinExistence type="predicted"/>
<protein>
    <submittedName>
        <fullName evidence="1">Uncharacterized protein</fullName>
    </submittedName>
</protein>